<comment type="caution">
    <text evidence="1">The sequence shown here is derived from an EMBL/GenBank/DDBJ whole genome shotgun (WGS) entry which is preliminary data.</text>
</comment>
<dbReference type="EMBL" id="JAAEJV010000014">
    <property type="protein sequence ID" value="MBF5059217.1"/>
    <property type="molecule type" value="Genomic_DNA"/>
</dbReference>
<protein>
    <submittedName>
        <fullName evidence="1">Uncharacterized protein</fullName>
    </submittedName>
</protein>
<accession>A0ABS0AYL3</accession>
<sequence>MNSRQFTGEEKRKKLSCEGTALNRQVGKGCSEQSAASRRTCKIGMKKGLA</sequence>
<name>A0ABS0AYL3_9BACT</name>
<keyword evidence="2" id="KW-1185">Reference proteome</keyword>
<reference evidence="1 2" key="1">
    <citation type="submission" date="2020-01" db="EMBL/GenBank/DDBJ databases">
        <title>Draft genome sequence of Cand. Neptunochlamydia vexilliferae K9.</title>
        <authorList>
            <person name="Schulz F."/>
            <person name="Koestlbacher S."/>
            <person name="Wascher F."/>
            <person name="Pizzetti I."/>
            <person name="Horn M."/>
        </authorList>
    </citation>
    <scope>NUCLEOTIDE SEQUENCE [LARGE SCALE GENOMIC DNA]</scope>
    <source>
        <strain evidence="1 2">K9</strain>
    </source>
</reference>
<evidence type="ECO:0000313" key="2">
    <source>
        <dbReference type="Proteomes" id="UP001194714"/>
    </source>
</evidence>
<evidence type="ECO:0000313" key="1">
    <source>
        <dbReference type="EMBL" id="MBF5059217.1"/>
    </source>
</evidence>
<organism evidence="1 2">
    <name type="scientific">Candidatus Neptunichlamydia vexilliferae</name>
    <dbReference type="NCBI Taxonomy" id="1651774"/>
    <lineage>
        <taxon>Bacteria</taxon>
        <taxon>Pseudomonadati</taxon>
        <taxon>Chlamydiota</taxon>
        <taxon>Chlamydiia</taxon>
        <taxon>Parachlamydiales</taxon>
        <taxon>Simkaniaceae</taxon>
        <taxon>Candidatus Neptunichlamydia</taxon>
    </lineage>
</organism>
<dbReference type="Proteomes" id="UP001194714">
    <property type="component" value="Unassembled WGS sequence"/>
</dbReference>
<proteinExistence type="predicted"/>
<gene>
    <name evidence="1" type="ORF">NEPTK9_000725</name>
</gene>